<dbReference type="InterPro" id="IPR006311">
    <property type="entry name" value="TAT_signal"/>
</dbReference>
<dbReference type="Pfam" id="PF00775">
    <property type="entry name" value="Dioxygenase_C"/>
    <property type="match status" value="1"/>
</dbReference>
<feature type="signal peptide" evidence="4">
    <location>
        <begin position="1"/>
        <end position="35"/>
    </location>
</feature>
<dbReference type="InterPro" id="IPR050770">
    <property type="entry name" value="Intradiol_RC_Dioxygenase"/>
</dbReference>
<dbReference type="PANTHER" id="PTHR33711:SF10">
    <property type="entry name" value="INTRADIOL RING-CLEAVAGE DIOXYGENASES DOMAIN-CONTAINING PROTEIN"/>
    <property type="match status" value="1"/>
</dbReference>
<evidence type="ECO:0000259" key="5">
    <source>
        <dbReference type="PROSITE" id="PS00083"/>
    </source>
</evidence>
<evidence type="ECO:0000256" key="3">
    <source>
        <dbReference type="ARBA" id="ARBA00023002"/>
    </source>
</evidence>
<dbReference type="PROSITE" id="PS00083">
    <property type="entry name" value="INTRADIOL_DIOXYGENAS"/>
    <property type="match status" value="1"/>
</dbReference>
<dbReference type="AlphaFoldDB" id="A0A397Q501"/>
<evidence type="ECO:0000256" key="2">
    <source>
        <dbReference type="ARBA" id="ARBA00022964"/>
    </source>
</evidence>
<dbReference type="InterPro" id="IPR039387">
    <property type="entry name" value="3_4-PCD"/>
</dbReference>
<dbReference type="InterPro" id="IPR015889">
    <property type="entry name" value="Intradiol_dOase_core"/>
</dbReference>
<keyword evidence="4" id="KW-0732">Signal</keyword>
<organism evidence="6 7">
    <name type="scientific">Dichotomicrobium thermohalophilum</name>
    <dbReference type="NCBI Taxonomy" id="933063"/>
    <lineage>
        <taxon>Bacteria</taxon>
        <taxon>Pseudomonadati</taxon>
        <taxon>Pseudomonadota</taxon>
        <taxon>Alphaproteobacteria</taxon>
        <taxon>Hyphomicrobiales</taxon>
        <taxon>Hyphomicrobiaceae</taxon>
        <taxon>Dichotomicrobium</taxon>
    </lineage>
</organism>
<dbReference type="EMBL" id="QXDF01000001">
    <property type="protein sequence ID" value="RIA56128.1"/>
    <property type="molecule type" value="Genomic_DNA"/>
</dbReference>
<dbReference type="GO" id="GO:0008199">
    <property type="term" value="F:ferric iron binding"/>
    <property type="evidence" value="ECO:0007669"/>
    <property type="project" value="InterPro"/>
</dbReference>
<keyword evidence="2 6" id="KW-0223">Dioxygenase</keyword>
<gene>
    <name evidence="6" type="ORF">BXY53_1228</name>
</gene>
<evidence type="ECO:0000256" key="4">
    <source>
        <dbReference type="SAM" id="SignalP"/>
    </source>
</evidence>
<dbReference type="GO" id="GO:0018578">
    <property type="term" value="F:protocatechuate 3,4-dioxygenase activity"/>
    <property type="evidence" value="ECO:0007669"/>
    <property type="project" value="InterPro"/>
</dbReference>
<dbReference type="Gene3D" id="2.60.130.10">
    <property type="entry name" value="Aromatic compound dioxygenase"/>
    <property type="match status" value="1"/>
</dbReference>
<dbReference type="Proteomes" id="UP000266273">
    <property type="component" value="Unassembled WGS sequence"/>
</dbReference>
<name>A0A397Q501_9HYPH</name>
<accession>A0A397Q501</accession>
<proteinExistence type="inferred from homology"/>
<keyword evidence="7" id="KW-1185">Reference proteome</keyword>
<dbReference type="PANTHER" id="PTHR33711">
    <property type="entry name" value="DIOXYGENASE, PUTATIVE (AFU_ORTHOLOGUE AFUA_2G02910)-RELATED"/>
    <property type="match status" value="1"/>
</dbReference>
<feature type="chain" id="PRO_5017324715" evidence="4">
    <location>
        <begin position="36"/>
        <end position="223"/>
    </location>
</feature>
<reference evidence="6 7" key="1">
    <citation type="submission" date="2018-08" db="EMBL/GenBank/DDBJ databases">
        <title>Genomic Encyclopedia of Archaeal and Bacterial Type Strains, Phase II (KMG-II): from individual species to whole genera.</title>
        <authorList>
            <person name="Goeker M."/>
        </authorList>
    </citation>
    <scope>NUCLEOTIDE SEQUENCE [LARGE SCALE GENOMIC DNA]</scope>
    <source>
        <strain evidence="6 7">DSM 5002</strain>
    </source>
</reference>
<dbReference type="CDD" id="cd03459">
    <property type="entry name" value="3_4-PCD"/>
    <property type="match status" value="1"/>
</dbReference>
<feature type="domain" description="Intradiol ring-cleavage dioxygenases" evidence="5">
    <location>
        <begin position="82"/>
        <end position="110"/>
    </location>
</feature>
<evidence type="ECO:0000256" key="1">
    <source>
        <dbReference type="ARBA" id="ARBA00007825"/>
    </source>
</evidence>
<sequence>MFRIRTPWIGRRAAVSGLCAALAAAATGKLAPAHAAPEPKLTPTPGQTEGPFYPPEWLGDIDNDLVLVKGEDAKALGTVLHIRGRVLDRRGEPIEGAIVEIWQCDAKGVYHHPWDERGRRKADSGFQGRGRVETDAEGRYVFRTIKPAAYSGRTPHIHFKIMQPGGDTLVTQMYFAGEPANARDFVLERITDPAQRANVIVPLEDAGAVEPGALSAQFDIVLG</sequence>
<dbReference type="InterPro" id="IPR000627">
    <property type="entry name" value="Intradiol_dOase_C"/>
</dbReference>
<protein>
    <submittedName>
        <fullName evidence="6">Protocatechuate 3,4-dioxygenase beta subunit</fullName>
    </submittedName>
</protein>
<evidence type="ECO:0000313" key="7">
    <source>
        <dbReference type="Proteomes" id="UP000266273"/>
    </source>
</evidence>
<dbReference type="SUPFAM" id="SSF49482">
    <property type="entry name" value="Aromatic compound dioxygenase"/>
    <property type="match status" value="1"/>
</dbReference>
<dbReference type="RefSeq" id="WP_119060952.1">
    <property type="nucleotide sequence ID" value="NZ_QXDF01000001.1"/>
</dbReference>
<keyword evidence="3" id="KW-0560">Oxidoreductase</keyword>
<dbReference type="PROSITE" id="PS51318">
    <property type="entry name" value="TAT"/>
    <property type="match status" value="1"/>
</dbReference>
<comment type="similarity">
    <text evidence="1">Belongs to the intradiol ring-cleavage dioxygenase family.</text>
</comment>
<comment type="caution">
    <text evidence="6">The sequence shown here is derived from an EMBL/GenBank/DDBJ whole genome shotgun (WGS) entry which is preliminary data.</text>
</comment>
<evidence type="ECO:0000313" key="6">
    <source>
        <dbReference type="EMBL" id="RIA56128.1"/>
    </source>
</evidence>
<dbReference type="OrthoDB" id="9805815at2"/>